<evidence type="ECO:0000259" key="1">
    <source>
        <dbReference type="PROSITE" id="PS50097"/>
    </source>
</evidence>
<dbReference type="Gene3D" id="3.30.710.10">
    <property type="entry name" value="Potassium Channel Kv1.1, Chain A"/>
    <property type="match status" value="1"/>
</dbReference>
<name>A0A2Z6R3B8_9GLOM</name>
<dbReference type="EMBL" id="BEXD01002001">
    <property type="protein sequence ID" value="GBB96620.1"/>
    <property type="molecule type" value="Genomic_DNA"/>
</dbReference>
<organism evidence="3 4">
    <name type="scientific">Rhizophagus clarus</name>
    <dbReference type="NCBI Taxonomy" id="94130"/>
    <lineage>
        <taxon>Eukaryota</taxon>
        <taxon>Fungi</taxon>
        <taxon>Fungi incertae sedis</taxon>
        <taxon>Mucoromycota</taxon>
        <taxon>Glomeromycotina</taxon>
        <taxon>Glomeromycetes</taxon>
        <taxon>Glomerales</taxon>
        <taxon>Glomeraceae</taxon>
        <taxon>Rhizophagus</taxon>
    </lineage>
</organism>
<accession>A0A2Z6R3B8</accession>
<evidence type="ECO:0000313" key="4">
    <source>
        <dbReference type="Proteomes" id="UP000247702"/>
    </source>
</evidence>
<dbReference type="Pfam" id="PF00651">
    <property type="entry name" value="BTB"/>
    <property type="match status" value="1"/>
</dbReference>
<dbReference type="PANTHER" id="PTHR45774:SF4">
    <property type="entry name" value="AXUNDEAD, ISOFORM F"/>
    <property type="match status" value="1"/>
</dbReference>
<gene>
    <name evidence="3" type="ORF">RclHR1_00280012</name>
</gene>
<dbReference type="Pfam" id="PF07707">
    <property type="entry name" value="BACK"/>
    <property type="match status" value="1"/>
</dbReference>
<dbReference type="PANTHER" id="PTHR45774">
    <property type="entry name" value="BTB/POZ DOMAIN-CONTAINING"/>
    <property type="match status" value="1"/>
</dbReference>
<sequence>MMAGNKLLLHLSENLLEILDDEEYYDITIEVGNDPYVKIFRAHMVILNYRSPYLKRILSTNKKKNDGTLSHIKLPNILPEIFQTILRYIYGGKISLIEYDTLDIIKILNAANELSLQGLISYLQSFLIEKKMDWMEQNFNLVYQTSYENNSFLKLQKFCTELISKQPEKIFNSPDFTSISEKVLISLIQLDNLQMNDVQIWEYVLKWGIAQNPELSSDPSNYSNDDFNALKNTLQQCIPFVKFFNLTSREFLNNVFPYRKILSNKLYINLLKLFLNNNYRPTKNITPNGNSGSTKKVIDSRIITIQHTELISKWIDRLKITDELKNLYEFKLILRGSRDGFTAEKFHEICDNKSRTISIIKVKGSDEILGGYNPIIWESRVSDLGSGEYSETKDSFIFSFNNKKDIKNNILSRVKDEKYAIDNDLNYGPSFGYGDLRLREVSNSCINELKNLYEFKLILRGSRDGFTAEKFHEICDNKSRTISIIKVKGSDEILGGYNPIIWESRVSDLGSGEYSETKDSFIFSFNNKKDIKNNILSRVKDEKYAIDNDLNYGPSFGYGDLRLREVSNSCISMKTSYEKRIRKANYFFIEEYEVFQIIQNK</sequence>
<dbReference type="Gene3D" id="1.25.40.420">
    <property type="match status" value="1"/>
</dbReference>
<dbReference type="PROSITE" id="PS50097">
    <property type="entry name" value="BTB"/>
    <property type="match status" value="1"/>
</dbReference>
<evidence type="ECO:0000259" key="2">
    <source>
        <dbReference type="PROSITE" id="PS51886"/>
    </source>
</evidence>
<dbReference type="InterPro" id="IPR011333">
    <property type="entry name" value="SKP1/BTB/POZ_sf"/>
</dbReference>
<feature type="domain" description="TLDc" evidence="2">
    <location>
        <begin position="301"/>
        <end position="598"/>
    </location>
</feature>
<dbReference type="InterPro" id="IPR006571">
    <property type="entry name" value="TLDc_dom"/>
</dbReference>
<dbReference type="SUPFAM" id="SSF54695">
    <property type="entry name" value="POZ domain"/>
    <property type="match status" value="1"/>
</dbReference>
<dbReference type="Pfam" id="PF07534">
    <property type="entry name" value="TLD"/>
    <property type="match status" value="2"/>
</dbReference>
<proteinExistence type="predicted"/>
<evidence type="ECO:0008006" key="5">
    <source>
        <dbReference type="Google" id="ProtNLM"/>
    </source>
</evidence>
<evidence type="ECO:0000313" key="3">
    <source>
        <dbReference type="EMBL" id="GBB96620.1"/>
    </source>
</evidence>
<comment type="caution">
    <text evidence="3">The sequence shown here is derived from an EMBL/GenBank/DDBJ whole genome shotgun (WGS) entry which is preliminary data.</text>
</comment>
<dbReference type="PROSITE" id="PS51886">
    <property type="entry name" value="TLDC"/>
    <property type="match status" value="1"/>
</dbReference>
<dbReference type="GO" id="GO:0005829">
    <property type="term" value="C:cytosol"/>
    <property type="evidence" value="ECO:0007669"/>
    <property type="project" value="TreeGrafter"/>
</dbReference>
<feature type="domain" description="BTB" evidence="1">
    <location>
        <begin position="25"/>
        <end position="98"/>
    </location>
</feature>
<dbReference type="Proteomes" id="UP000247702">
    <property type="component" value="Unassembled WGS sequence"/>
</dbReference>
<reference evidence="3 4" key="1">
    <citation type="submission" date="2017-11" db="EMBL/GenBank/DDBJ databases">
        <title>The genome of Rhizophagus clarus HR1 reveals common genetic basis of auxotrophy among arbuscular mycorrhizal fungi.</title>
        <authorList>
            <person name="Kobayashi Y."/>
        </authorList>
    </citation>
    <scope>NUCLEOTIDE SEQUENCE [LARGE SCALE GENOMIC DNA]</scope>
    <source>
        <strain evidence="3 4">HR1</strain>
    </source>
</reference>
<dbReference type="InterPro" id="IPR011705">
    <property type="entry name" value="BACK"/>
</dbReference>
<dbReference type="SMART" id="SM00225">
    <property type="entry name" value="BTB"/>
    <property type="match status" value="1"/>
</dbReference>
<dbReference type="InterPro" id="IPR000210">
    <property type="entry name" value="BTB/POZ_dom"/>
</dbReference>
<dbReference type="AlphaFoldDB" id="A0A2Z6R3B8"/>
<protein>
    <recommendedName>
        <fullName evidence="5">TLDc domain-containing protein</fullName>
    </recommendedName>
</protein>
<dbReference type="CDD" id="cd18186">
    <property type="entry name" value="BTB_POZ_ZBTB_KLHL-like"/>
    <property type="match status" value="1"/>
</dbReference>
<keyword evidence="4" id="KW-1185">Reference proteome</keyword>